<dbReference type="AlphaFoldDB" id="A0A974I4C0"/>
<dbReference type="Proteomes" id="UP000694892">
    <property type="component" value="Chromosome 1L"/>
</dbReference>
<name>A0A974I4C0_XENLA</name>
<evidence type="ECO:0000313" key="3">
    <source>
        <dbReference type="Proteomes" id="UP000694892"/>
    </source>
</evidence>
<keyword evidence="1" id="KW-0472">Membrane</keyword>
<reference evidence="3" key="1">
    <citation type="journal article" date="2016" name="Nature">
        <title>Genome evolution in the allotetraploid frog Xenopus laevis.</title>
        <authorList>
            <person name="Session A.M."/>
            <person name="Uno Y."/>
            <person name="Kwon T."/>
            <person name="Chapman J.A."/>
            <person name="Toyoda A."/>
            <person name="Takahashi S."/>
            <person name="Fukui A."/>
            <person name="Hikosaka A."/>
            <person name="Suzuki A."/>
            <person name="Kondo M."/>
            <person name="van Heeringen S.J."/>
            <person name="Quigley I."/>
            <person name="Heinz S."/>
            <person name="Ogino H."/>
            <person name="Ochi H."/>
            <person name="Hellsten U."/>
            <person name="Lyons J.B."/>
            <person name="Simakov O."/>
            <person name="Putnam N."/>
            <person name="Stites J."/>
            <person name="Kuroki Y."/>
            <person name="Tanaka T."/>
            <person name="Michiue T."/>
            <person name="Watanabe M."/>
            <person name="Bogdanovic O."/>
            <person name="Lister R."/>
            <person name="Georgiou G."/>
            <person name="Paranjpe S.S."/>
            <person name="van Kruijsbergen I."/>
            <person name="Shu S."/>
            <person name="Carlson J."/>
            <person name="Kinoshita T."/>
            <person name="Ohta Y."/>
            <person name="Mawaribuchi S."/>
            <person name="Jenkins J."/>
            <person name="Grimwood J."/>
            <person name="Schmutz J."/>
            <person name="Mitros T."/>
            <person name="Mozaffari S.V."/>
            <person name="Suzuki Y."/>
            <person name="Haramoto Y."/>
            <person name="Yamamoto T.S."/>
            <person name="Takagi C."/>
            <person name="Heald R."/>
            <person name="Miller K."/>
            <person name="Haudenschild C."/>
            <person name="Kitzman J."/>
            <person name="Nakayama T."/>
            <person name="Izutsu Y."/>
            <person name="Robert J."/>
            <person name="Fortriede J."/>
            <person name="Burns K."/>
            <person name="Lotay V."/>
            <person name="Karimi K."/>
            <person name="Yasuoka Y."/>
            <person name="Dichmann D.S."/>
            <person name="Flajnik M.F."/>
            <person name="Houston D.W."/>
            <person name="Shendure J."/>
            <person name="DuPasquier L."/>
            <person name="Vize P.D."/>
            <person name="Zorn A.M."/>
            <person name="Ito M."/>
            <person name="Marcotte E.M."/>
            <person name="Wallingford J.B."/>
            <person name="Ito Y."/>
            <person name="Asashima M."/>
            <person name="Ueno N."/>
            <person name="Matsuda Y."/>
            <person name="Veenstra G.J."/>
            <person name="Fujiyama A."/>
            <person name="Harland R.M."/>
            <person name="Taira M."/>
            <person name="Rokhsar D.S."/>
        </authorList>
    </citation>
    <scope>NUCLEOTIDE SEQUENCE [LARGE SCALE GENOMIC DNA]</scope>
    <source>
        <strain evidence="3">J</strain>
    </source>
</reference>
<organism evidence="2 3">
    <name type="scientific">Xenopus laevis</name>
    <name type="common">African clawed frog</name>
    <dbReference type="NCBI Taxonomy" id="8355"/>
    <lineage>
        <taxon>Eukaryota</taxon>
        <taxon>Metazoa</taxon>
        <taxon>Chordata</taxon>
        <taxon>Craniata</taxon>
        <taxon>Vertebrata</taxon>
        <taxon>Euteleostomi</taxon>
        <taxon>Amphibia</taxon>
        <taxon>Batrachia</taxon>
        <taxon>Anura</taxon>
        <taxon>Pipoidea</taxon>
        <taxon>Pipidae</taxon>
        <taxon>Xenopodinae</taxon>
        <taxon>Xenopus</taxon>
        <taxon>Xenopus</taxon>
    </lineage>
</organism>
<feature type="transmembrane region" description="Helical" evidence="1">
    <location>
        <begin position="48"/>
        <end position="68"/>
    </location>
</feature>
<keyword evidence="1" id="KW-0812">Transmembrane</keyword>
<evidence type="ECO:0000313" key="2">
    <source>
        <dbReference type="EMBL" id="OCU01478.1"/>
    </source>
</evidence>
<evidence type="ECO:0000256" key="1">
    <source>
        <dbReference type="SAM" id="Phobius"/>
    </source>
</evidence>
<gene>
    <name evidence="2" type="ORF">XELAEV_18007269mg</name>
</gene>
<proteinExistence type="predicted"/>
<dbReference type="EMBL" id="CM004466">
    <property type="protein sequence ID" value="OCU01478.1"/>
    <property type="molecule type" value="Genomic_DNA"/>
</dbReference>
<accession>A0A974I4C0</accession>
<keyword evidence="1" id="KW-1133">Transmembrane helix</keyword>
<sequence>MNFRQMCRCTSAGVGRWYRGARRRVVVGKQESRPGVSKRIGTCFVPPIHCTLGTCLVCLPLVLAQILIND</sequence>
<protein>
    <submittedName>
        <fullName evidence="2">Uncharacterized protein</fullName>
    </submittedName>
</protein>